<reference evidence="3 4" key="1">
    <citation type="journal article" date="2018" name="Syst. Appl. Microbiol.">
        <title>Corynebacterium heidelbergense sp. nov., isolated from the preen glands of Egyptian geese (Alopochen aegyptiacus).</title>
        <authorList>
            <person name="Braun M.S."/>
            <person name="Wang E."/>
            <person name="Zimmermann S."/>
            <person name="Wink M."/>
        </authorList>
    </citation>
    <scope>NUCLEOTIDE SEQUENCE [LARGE SCALE GENOMIC DNA]</scope>
    <source>
        <strain evidence="3 4">DSM 104638</strain>
    </source>
</reference>
<comment type="caution">
    <text evidence="3">The sequence shown here is derived from an EMBL/GenBank/DDBJ whole genome shotgun (WGS) entry which is preliminary data.</text>
</comment>
<evidence type="ECO:0000259" key="2">
    <source>
        <dbReference type="Pfam" id="PF13845"/>
    </source>
</evidence>
<name>A0A364VAS4_9CORY</name>
<proteinExistence type="predicted"/>
<dbReference type="EMBL" id="PHQP01000048">
    <property type="protein sequence ID" value="RAV33749.1"/>
    <property type="molecule type" value="Genomic_DNA"/>
</dbReference>
<dbReference type="Proteomes" id="UP000251047">
    <property type="component" value="Unassembled WGS sequence"/>
</dbReference>
<evidence type="ECO:0000256" key="1">
    <source>
        <dbReference type="SAM" id="MobiDB-lite"/>
    </source>
</evidence>
<protein>
    <recommendedName>
        <fullName evidence="2">Septum formation-related domain-containing protein</fullName>
    </recommendedName>
</protein>
<organism evidence="3 4">
    <name type="scientific">Corynebacterium heidelbergense</name>
    <dbReference type="NCBI Taxonomy" id="2055947"/>
    <lineage>
        <taxon>Bacteria</taxon>
        <taxon>Bacillati</taxon>
        <taxon>Actinomycetota</taxon>
        <taxon>Actinomycetes</taxon>
        <taxon>Mycobacteriales</taxon>
        <taxon>Corynebacteriaceae</taxon>
        <taxon>Corynebacterium</taxon>
    </lineage>
</organism>
<feature type="region of interest" description="Disordered" evidence="1">
    <location>
        <begin position="320"/>
        <end position="339"/>
    </location>
</feature>
<evidence type="ECO:0000313" key="4">
    <source>
        <dbReference type="Proteomes" id="UP000251047"/>
    </source>
</evidence>
<dbReference type="InterPro" id="IPR026004">
    <property type="entry name" value="Septum_form"/>
</dbReference>
<evidence type="ECO:0000313" key="3">
    <source>
        <dbReference type="EMBL" id="RAV33749.1"/>
    </source>
</evidence>
<sequence length="339" mass="36564">MNRHPSPPSPQAMRRRRRSTMVAIVAALCGGVGAGAFTYAAPEGSTPVTPTPRSGPAAQPAVKAAAFSEADRGNCVTWRPGQNGVNTDFETVDCAQPHRFEVSARQDLSTYPTSEFGPKAAQPDLARQQQLTDELCVGPTMQYLNGKLDPQGRYRISPILPPASAWEKGDRTMLCGVMVQDDTGRSVEVTGLASQQDQARAFAPDTCVAVEEGSSRQVPCDQNHSWQVVSTVNLGENFPNGWPPIQAQNEFLDKVCTDAARNYLGGDDQLYYSTLTPFWTTLSQVSWDAGSRTVNCALTFGHNGGGFAALNGDVRQKFTIDGQPPAPMPPRNPVRQPGR</sequence>
<gene>
    <name evidence="3" type="ORF">CWC39_06820</name>
</gene>
<feature type="domain" description="Septum formation-related" evidence="2">
    <location>
        <begin position="72"/>
        <end position="296"/>
    </location>
</feature>
<dbReference type="OrthoDB" id="4266126at2"/>
<dbReference type="AlphaFoldDB" id="A0A364VAS4"/>
<accession>A0A364VAS4</accession>
<dbReference type="Pfam" id="PF13845">
    <property type="entry name" value="Septum_form"/>
    <property type="match status" value="1"/>
</dbReference>